<dbReference type="Proteomes" id="UP000595140">
    <property type="component" value="Unassembled WGS sequence"/>
</dbReference>
<dbReference type="GO" id="GO:0048544">
    <property type="term" value="P:recognition of pollen"/>
    <property type="evidence" value="ECO:0007669"/>
    <property type="project" value="InterPro"/>
</dbReference>
<evidence type="ECO:0000313" key="7">
    <source>
        <dbReference type="Proteomes" id="UP000595140"/>
    </source>
</evidence>
<evidence type="ECO:0000256" key="3">
    <source>
        <dbReference type="PROSITE-ProRule" id="PRU00076"/>
    </source>
</evidence>
<dbReference type="PANTHER" id="PTHR32444">
    <property type="entry name" value="BULB-TYPE LECTIN DOMAIN-CONTAINING PROTEIN"/>
    <property type="match status" value="1"/>
</dbReference>
<reference evidence="6 7" key="1">
    <citation type="submission" date="2018-04" db="EMBL/GenBank/DDBJ databases">
        <authorList>
            <person name="Vogel A."/>
        </authorList>
    </citation>
    <scope>NUCLEOTIDE SEQUENCE [LARGE SCALE GENOMIC DNA]</scope>
</reference>
<keyword evidence="3" id="KW-0245">EGF-like domain</keyword>
<organism evidence="6 7">
    <name type="scientific">Cuscuta campestris</name>
    <dbReference type="NCBI Taxonomy" id="132261"/>
    <lineage>
        <taxon>Eukaryota</taxon>
        <taxon>Viridiplantae</taxon>
        <taxon>Streptophyta</taxon>
        <taxon>Embryophyta</taxon>
        <taxon>Tracheophyta</taxon>
        <taxon>Spermatophyta</taxon>
        <taxon>Magnoliopsida</taxon>
        <taxon>eudicotyledons</taxon>
        <taxon>Gunneridae</taxon>
        <taxon>Pentapetalae</taxon>
        <taxon>asterids</taxon>
        <taxon>lamiids</taxon>
        <taxon>Solanales</taxon>
        <taxon>Convolvulaceae</taxon>
        <taxon>Cuscuteae</taxon>
        <taxon>Cuscuta</taxon>
        <taxon>Cuscuta subgen. Grammica</taxon>
        <taxon>Cuscuta sect. Cleistogrammica</taxon>
    </lineage>
</organism>
<feature type="chain" id="PRO_5019870399" description="EGF-like domain-containing protein" evidence="4">
    <location>
        <begin position="28"/>
        <end position="110"/>
    </location>
</feature>
<accession>A0A484KRB7</accession>
<dbReference type="EMBL" id="OOIL02000571">
    <property type="protein sequence ID" value="VFQ67168.1"/>
    <property type="molecule type" value="Genomic_DNA"/>
</dbReference>
<evidence type="ECO:0000256" key="4">
    <source>
        <dbReference type="SAM" id="SignalP"/>
    </source>
</evidence>
<proteinExistence type="predicted"/>
<gene>
    <name evidence="6" type="ORF">CCAM_LOCUS8944</name>
</gene>
<protein>
    <recommendedName>
        <fullName evidence="5">EGF-like domain-containing protein</fullName>
    </recommendedName>
</protein>
<comment type="caution">
    <text evidence="3">Lacks conserved residue(s) required for the propagation of feature annotation.</text>
</comment>
<feature type="signal peptide" evidence="4">
    <location>
        <begin position="1"/>
        <end position="27"/>
    </location>
</feature>
<evidence type="ECO:0000313" key="6">
    <source>
        <dbReference type="EMBL" id="VFQ67168.1"/>
    </source>
</evidence>
<dbReference type="AlphaFoldDB" id="A0A484KRB7"/>
<name>A0A484KRB7_9ASTE</name>
<dbReference type="InterPro" id="IPR000742">
    <property type="entry name" value="EGF"/>
</dbReference>
<evidence type="ECO:0000256" key="2">
    <source>
        <dbReference type="ARBA" id="ARBA00023157"/>
    </source>
</evidence>
<keyword evidence="1 4" id="KW-0732">Signal</keyword>
<dbReference type="OrthoDB" id="911723at2759"/>
<dbReference type="Pfam" id="PF00954">
    <property type="entry name" value="S_locus_glycop"/>
    <property type="match status" value="1"/>
</dbReference>
<feature type="domain" description="EGF-like" evidence="5">
    <location>
        <begin position="36"/>
        <end position="72"/>
    </location>
</feature>
<evidence type="ECO:0000256" key="1">
    <source>
        <dbReference type="ARBA" id="ARBA00022729"/>
    </source>
</evidence>
<sequence>MGMPKNLNLFHVFIALLCFSRPRLGTAQGNSSSGNNNNPCESYGVCGPFGSCDPEASPICSCLPGFDPRNSQQWHAGNRTGGCRRRVPLACDQAAAANGTALGCWGRSNK</sequence>
<keyword evidence="2" id="KW-1015">Disulfide bond</keyword>
<keyword evidence="7" id="KW-1185">Reference proteome</keyword>
<dbReference type="PROSITE" id="PS50026">
    <property type="entry name" value="EGF_3"/>
    <property type="match status" value="1"/>
</dbReference>
<dbReference type="InterPro" id="IPR000858">
    <property type="entry name" value="S_locus_glycoprot_dom"/>
</dbReference>
<dbReference type="PANTHER" id="PTHR32444:SF235">
    <property type="entry name" value="OS01G0783900 PROTEIN"/>
    <property type="match status" value="1"/>
</dbReference>
<evidence type="ECO:0000259" key="5">
    <source>
        <dbReference type="PROSITE" id="PS50026"/>
    </source>
</evidence>